<feature type="domain" description="DDE Tnp4" evidence="10">
    <location>
        <begin position="136"/>
        <end position="282"/>
    </location>
</feature>
<evidence type="ECO:0000256" key="2">
    <source>
        <dbReference type="ARBA" id="ARBA00004123"/>
    </source>
</evidence>
<proteinExistence type="inferred from homology"/>
<dbReference type="Proteomes" id="UP001228049">
    <property type="component" value="Unassembled WGS sequence"/>
</dbReference>
<protein>
    <submittedName>
        <fullName evidence="11">Protein ANTAGONIST OF LIKE HETEROCHROMATIN PROTEIN 1</fullName>
    </submittedName>
</protein>
<dbReference type="GO" id="GO:0046872">
    <property type="term" value="F:metal ion binding"/>
    <property type="evidence" value="ECO:0007669"/>
    <property type="project" value="UniProtKB-KW"/>
</dbReference>
<gene>
    <name evidence="11" type="ORF">KUDE01_009052</name>
</gene>
<organism evidence="11 12">
    <name type="scientific">Dissostichus eleginoides</name>
    <name type="common">Patagonian toothfish</name>
    <name type="synonym">Dissostichus amissus</name>
    <dbReference type="NCBI Taxonomy" id="100907"/>
    <lineage>
        <taxon>Eukaryota</taxon>
        <taxon>Metazoa</taxon>
        <taxon>Chordata</taxon>
        <taxon>Craniata</taxon>
        <taxon>Vertebrata</taxon>
        <taxon>Euteleostomi</taxon>
        <taxon>Actinopterygii</taxon>
        <taxon>Neopterygii</taxon>
        <taxon>Teleostei</taxon>
        <taxon>Neoteleostei</taxon>
        <taxon>Acanthomorphata</taxon>
        <taxon>Eupercaria</taxon>
        <taxon>Perciformes</taxon>
        <taxon>Notothenioidei</taxon>
        <taxon>Nototheniidae</taxon>
        <taxon>Dissostichus</taxon>
    </lineage>
</organism>
<keyword evidence="12" id="KW-1185">Reference proteome</keyword>
<feature type="chain" id="PRO_5042094261" evidence="9">
    <location>
        <begin position="23"/>
        <end position="291"/>
    </location>
</feature>
<keyword evidence="6" id="KW-0378">Hydrolase</keyword>
<dbReference type="GO" id="GO:0005634">
    <property type="term" value="C:nucleus"/>
    <property type="evidence" value="ECO:0007669"/>
    <property type="project" value="UniProtKB-SubCell"/>
</dbReference>
<evidence type="ECO:0000256" key="5">
    <source>
        <dbReference type="ARBA" id="ARBA00022723"/>
    </source>
</evidence>
<sequence length="291" mass="33725">MEALDDIEALLLLLILLRHGVTENARIQCEFTENAKRQQSARQREREQRTRDSQKRIEEARRNTLEKERKLRQAMQDYEVEDKCLAAKKRCLKDFCTAAEALLVPEQIRFPNQEKFAEMSAYYENRWGIPHCVGAIDGSHIPIIAPQEYHCDYFNRKGWHSIILQGVVDGRGLFWNVFAGMPGSLHDARVLRLSTLWELATRGNHFPAQTRNIGGVSMGYYLLGDSAYPLQNWLLKPFQDTGRLTAEQQTFNRKFSRGRVVVENAFGRLKGRWRCLLKRNDSDLPLVKSMV</sequence>
<evidence type="ECO:0000256" key="4">
    <source>
        <dbReference type="ARBA" id="ARBA00022722"/>
    </source>
</evidence>
<feature type="non-terminal residue" evidence="11">
    <location>
        <position position="291"/>
    </location>
</feature>
<dbReference type="InterPro" id="IPR045249">
    <property type="entry name" value="HARBI1-like"/>
</dbReference>
<dbReference type="GO" id="GO:0016787">
    <property type="term" value="F:hydrolase activity"/>
    <property type="evidence" value="ECO:0007669"/>
    <property type="project" value="UniProtKB-KW"/>
</dbReference>
<comment type="similarity">
    <text evidence="3">Belongs to the HARBI1 family.</text>
</comment>
<comment type="subcellular location">
    <subcellularLocation>
        <location evidence="2">Nucleus</location>
    </subcellularLocation>
</comment>
<name>A0AAD9CTJ1_DISEL</name>
<keyword evidence="5" id="KW-0479">Metal-binding</keyword>
<feature type="compositionally biased region" description="Basic and acidic residues" evidence="8">
    <location>
        <begin position="42"/>
        <end position="63"/>
    </location>
</feature>
<evidence type="ECO:0000256" key="9">
    <source>
        <dbReference type="SAM" id="SignalP"/>
    </source>
</evidence>
<feature type="signal peptide" evidence="9">
    <location>
        <begin position="1"/>
        <end position="22"/>
    </location>
</feature>
<dbReference type="GO" id="GO:0004518">
    <property type="term" value="F:nuclease activity"/>
    <property type="evidence" value="ECO:0007669"/>
    <property type="project" value="UniProtKB-KW"/>
</dbReference>
<evidence type="ECO:0000256" key="3">
    <source>
        <dbReference type="ARBA" id="ARBA00006958"/>
    </source>
</evidence>
<evidence type="ECO:0000256" key="1">
    <source>
        <dbReference type="ARBA" id="ARBA00001968"/>
    </source>
</evidence>
<evidence type="ECO:0000313" key="12">
    <source>
        <dbReference type="Proteomes" id="UP001228049"/>
    </source>
</evidence>
<feature type="region of interest" description="Disordered" evidence="8">
    <location>
        <begin position="34"/>
        <end position="63"/>
    </location>
</feature>
<reference evidence="11" key="1">
    <citation type="submission" date="2023-04" db="EMBL/GenBank/DDBJ databases">
        <title>Chromosome-level genome of Chaenocephalus aceratus.</title>
        <authorList>
            <person name="Park H."/>
        </authorList>
    </citation>
    <scope>NUCLEOTIDE SEQUENCE</scope>
    <source>
        <strain evidence="11">DE</strain>
        <tissue evidence="11">Muscle</tissue>
    </source>
</reference>
<dbReference type="InterPro" id="IPR027806">
    <property type="entry name" value="HARBI1_dom"/>
</dbReference>
<keyword evidence="4" id="KW-0540">Nuclease</keyword>
<keyword evidence="9" id="KW-0732">Signal</keyword>
<dbReference type="Pfam" id="PF13359">
    <property type="entry name" value="DDE_Tnp_4"/>
    <property type="match status" value="1"/>
</dbReference>
<comment type="cofactor">
    <cofactor evidence="1">
        <name>a divalent metal cation</name>
        <dbReference type="ChEBI" id="CHEBI:60240"/>
    </cofactor>
</comment>
<evidence type="ECO:0000256" key="6">
    <source>
        <dbReference type="ARBA" id="ARBA00022801"/>
    </source>
</evidence>
<comment type="caution">
    <text evidence="11">The sequence shown here is derived from an EMBL/GenBank/DDBJ whole genome shotgun (WGS) entry which is preliminary data.</text>
</comment>
<evidence type="ECO:0000256" key="8">
    <source>
        <dbReference type="SAM" id="MobiDB-lite"/>
    </source>
</evidence>
<evidence type="ECO:0000259" key="10">
    <source>
        <dbReference type="Pfam" id="PF13359"/>
    </source>
</evidence>
<keyword evidence="7" id="KW-0539">Nucleus</keyword>
<dbReference type="EMBL" id="JASDAP010000001">
    <property type="protein sequence ID" value="KAK1906656.1"/>
    <property type="molecule type" value="Genomic_DNA"/>
</dbReference>
<dbReference type="PANTHER" id="PTHR22930">
    <property type="match status" value="1"/>
</dbReference>
<dbReference type="PANTHER" id="PTHR22930:SF276">
    <property type="entry name" value="KRAB DOMAIN-CONTAINING PROTEIN"/>
    <property type="match status" value="1"/>
</dbReference>
<evidence type="ECO:0000313" key="11">
    <source>
        <dbReference type="EMBL" id="KAK1906656.1"/>
    </source>
</evidence>
<evidence type="ECO:0000256" key="7">
    <source>
        <dbReference type="ARBA" id="ARBA00023242"/>
    </source>
</evidence>
<accession>A0AAD9CTJ1</accession>
<dbReference type="AlphaFoldDB" id="A0AAD9CTJ1"/>